<dbReference type="OrthoDB" id="3265770at2759"/>
<dbReference type="AlphaFoldDB" id="A0A4Z0A8D2"/>
<keyword evidence="2" id="KW-0812">Transmembrane</keyword>
<comment type="caution">
    <text evidence="3">The sequence shown here is derived from an EMBL/GenBank/DDBJ whole genome shotgun (WGS) entry which is preliminary data.</text>
</comment>
<evidence type="ECO:0000256" key="2">
    <source>
        <dbReference type="SAM" id="Phobius"/>
    </source>
</evidence>
<feature type="region of interest" description="Disordered" evidence="1">
    <location>
        <begin position="378"/>
        <end position="398"/>
    </location>
</feature>
<dbReference type="EMBL" id="SFCI01000096">
    <property type="protein sequence ID" value="TFY82577.1"/>
    <property type="molecule type" value="Genomic_DNA"/>
</dbReference>
<protein>
    <submittedName>
        <fullName evidence="3">Uncharacterized protein</fullName>
    </submittedName>
</protein>
<proteinExistence type="predicted"/>
<feature type="transmembrane region" description="Helical" evidence="2">
    <location>
        <begin position="29"/>
        <end position="53"/>
    </location>
</feature>
<keyword evidence="4" id="KW-1185">Reference proteome</keyword>
<dbReference type="Proteomes" id="UP000298061">
    <property type="component" value="Unassembled WGS sequence"/>
</dbReference>
<sequence length="421" mass="45482">MAPIHVISARAQSTPTSDKSFDINNLQPYFAFMAVVISLVIFILLSGAAWYLVRGINRRRSSRAPPRMLVLPTMLAREAPPTLLATCSALIAQSTLLVTSPVRVGIMPEDLGGKKLLRHSMDFACQGMKRSVSWGKASIGLFGASLPSSTSDGSLSLSSDSILAKLLALQGHYDADFDNLEAGRKRQAFFFGEPLPEVVPTDAAGLFQYTLCLTDAFEDASDPVPFMSAKASQIPADLRTGSVASESKPVFVEQSPEFPEQSAAEVFSTKVVTSEVITSEVVSSTSIATIVLDSSAADVPRIKLTFPSCDHVVSESIQASILAPTDINVLSTEWQPKPSGHRRTRSELTIVTGKRASSRRERRRSMAVFDENMVTTTTTTTTTVRGGRRSRSASMTVTRSKLTRLSSVAEDDVAEQRPVAF</sequence>
<gene>
    <name evidence="3" type="ORF">EWM64_g1440</name>
</gene>
<keyword evidence="2" id="KW-1133">Transmembrane helix</keyword>
<name>A0A4Z0A8D2_9AGAM</name>
<reference evidence="3 4" key="1">
    <citation type="submission" date="2019-02" db="EMBL/GenBank/DDBJ databases">
        <title>Genome sequencing of the rare red list fungi Hericium alpestre (H. flagellum).</title>
        <authorList>
            <person name="Buettner E."/>
            <person name="Kellner H."/>
        </authorList>
    </citation>
    <scope>NUCLEOTIDE SEQUENCE [LARGE SCALE GENOMIC DNA]</scope>
    <source>
        <strain evidence="3 4">DSM 108284</strain>
    </source>
</reference>
<evidence type="ECO:0000256" key="1">
    <source>
        <dbReference type="SAM" id="MobiDB-lite"/>
    </source>
</evidence>
<keyword evidence="2" id="KW-0472">Membrane</keyword>
<evidence type="ECO:0000313" key="3">
    <source>
        <dbReference type="EMBL" id="TFY82577.1"/>
    </source>
</evidence>
<accession>A0A4Z0A8D2</accession>
<evidence type="ECO:0000313" key="4">
    <source>
        <dbReference type="Proteomes" id="UP000298061"/>
    </source>
</evidence>
<organism evidence="3 4">
    <name type="scientific">Hericium alpestre</name>
    <dbReference type="NCBI Taxonomy" id="135208"/>
    <lineage>
        <taxon>Eukaryota</taxon>
        <taxon>Fungi</taxon>
        <taxon>Dikarya</taxon>
        <taxon>Basidiomycota</taxon>
        <taxon>Agaricomycotina</taxon>
        <taxon>Agaricomycetes</taxon>
        <taxon>Russulales</taxon>
        <taxon>Hericiaceae</taxon>
        <taxon>Hericium</taxon>
    </lineage>
</organism>